<evidence type="ECO:0000313" key="3">
    <source>
        <dbReference type="WBParaSite" id="BTMF_0000434001-mRNA-1"/>
    </source>
</evidence>
<keyword evidence="2" id="KW-1185">Reference proteome</keyword>
<dbReference type="EMBL" id="UZAG01003344">
    <property type="protein sequence ID" value="VDO15199.1"/>
    <property type="molecule type" value="Genomic_DNA"/>
</dbReference>
<reference evidence="3" key="1">
    <citation type="submission" date="2017-02" db="UniProtKB">
        <authorList>
            <consortium name="WormBaseParasite"/>
        </authorList>
    </citation>
    <scope>IDENTIFICATION</scope>
</reference>
<protein>
    <submittedName>
        <fullName evidence="3">Chorismate_bind domain-containing protein</fullName>
    </submittedName>
</protein>
<evidence type="ECO:0000313" key="1">
    <source>
        <dbReference type="EMBL" id="VDO15199.1"/>
    </source>
</evidence>
<evidence type="ECO:0000313" key="2">
    <source>
        <dbReference type="Proteomes" id="UP000280834"/>
    </source>
</evidence>
<gene>
    <name evidence="1" type="ORF">BTMF_LOCUS3636</name>
</gene>
<dbReference type="Proteomes" id="UP000280834">
    <property type="component" value="Unassembled WGS sequence"/>
</dbReference>
<sequence>STACAVPFIGWDTVERKVPGPGLPAERLHEIFQRGRDRGLSEHVPAVPLKPSWRLSLAKGKPISAIRYSRIANAIQNGSQTARPYRIAQGGGISTPRFALSGGECVIGETVTTTRFSTSSTAVMMTQGRFLTPSVCPFFSS</sequence>
<dbReference type="WBParaSite" id="BTMF_0000434001-mRNA-1">
    <property type="protein sequence ID" value="BTMF_0000434001-mRNA-1"/>
    <property type="gene ID" value="BTMF_0000434001"/>
</dbReference>
<proteinExistence type="predicted"/>
<name>A0A0R3QDA4_9BILA</name>
<accession>A0A0R3QDA4</accession>
<dbReference type="AlphaFoldDB" id="A0A0R3QDA4"/>
<reference evidence="1 2" key="2">
    <citation type="submission" date="2018-11" db="EMBL/GenBank/DDBJ databases">
        <authorList>
            <consortium name="Pathogen Informatics"/>
        </authorList>
    </citation>
    <scope>NUCLEOTIDE SEQUENCE [LARGE SCALE GENOMIC DNA]</scope>
</reference>
<organism evidence="3">
    <name type="scientific">Brugia timori</name>
    <dbReference type="NCBI Taxonomy" id="42155"/>
    <lineage>
        <taxon>Eukaryota</taxon>
        <taxon>Metazoa</taxon>
        <taxon>Ecdysozoa</taxon>
        <taxon>Nematoda</taxon>
        <taxon>Chromadorea</taxon>
        <taxon>Rhabditida</taxon>
        <taxon>Spirurina</taxon>
        <taxon>Spiruromorpha</taxon>
        <taxon>Filarioidea</taxon>
        <taxon>Onchocercidae</taxon>
        <taxon>Brugia</taxon>
    </lineage>
</organism>